<evidence type="ECO:0000256" key="1">
    <source>
        <dbReference type="SAM" id="MobiDB-lite"/>
    </source>
</evidence>
<evidence type="ECO:0000313" key="3">
    <source>
        <dbReference type="EMBL" id="MQY11378.1"/>
    </source>
</evidence>
<dbReference type="AlphaFoldDB" id="A0A7K0CD45"/>
<accession>A0A7K0CD45</accession>
<dbReference type="RefSeq" id="WP_153450640.1">
    <property type="nucleotide sequence ID" value="NZ_WEGJ01000003.1"/>
</dbReference>
<name>A0A7K0CD45_9ACTN</name>
<comment type="caution">
    <text evidence="3">The sequence shown here is derived from an EMBL/GenBank/DDBJ whole genome shotgun (WGS) entry which is preliminary data.</text>
</comment>
<feature type="chain" id="PRO_5039130290" description="DUF732 domain-containing protein" evidence="2">
    <location>
        <begin position="23"/>
        <end position="146"/>
    </location>
</feature>
<evidence type="ECO:0000256" key="2">
    <source>
        <dbReference type="SAM" id="SignalP"/>
    </source>
</evidence>
<gene>
    <name evidence="3" type="ORF">SRB5_14940</name>
</gene>
<keyword evidence="2" id="KW-0732">Signal</keyword>
<organism evidence="3 4">
    <name type="scientific">Streptomyces smaragdinus</name>
    <dbReference type="NCBI Taxonomy" id="2585196"/>
    <lineage>
        <taxon>Bacteria</taxon>
        <taxon>Bacillati</taxon>
        <taxon>Actinomycetota</taxon>
        <taxon>Actinomycetes</taxon>
        <taxon>Kitasatosporales</taxon>
        <taxon>Streptomycetaceae</taxon>
        <taxon>Streptomyces</taxon>
    </lineage>
</organism>
<reference evidence="3 4" key="1">
    <citation type="submission" date="2019-10" db="EMBL/GenBank/DDBJ databases">
        <title>Streptomyces smaragdinus sp. nov. and Streptomyces fabii sp. nov., isolated from the gut of fungus growing-termite Macrotermes natalensis.</title>
        <authorList>
            <person name="Schwitalla J."/>
            <person name="Benndorf R."/>
            <person name="Martin K."/>
            <person name="De Beer W."/>
            <person name="Kaster A.-K."/>
            <person name="Vollmers J."/>
            <person name="Poulsen M."/>
            <person name="Beemelmanns C."/>
        </authorList>
    </citation>
    <scope>NUCLEOTIDE SEQUENCE [LARGE SCALE GENOMIC DNA]</scope>
    <source>
        <strain evidence="3 4">RB5</strain>
    </source>
</reference>
<evidence type="ECO:0000313" key="4">
    <source>
        <dbReference type="Proteomes" id="UP000466345"/>
    </source>
</evidence>
<feature type="compositionally biased region" description="Low complexity" evidence="1">
    <location>
        <begin position="36"/>
        <end position="62"/>
    </location>
</feature>
<evidence type="ECO:0008006" key="5">
    <source>
        <dbReference type="Google" id="ProtNLM"/>
    </source>
</evidence>
<dbReference type="Proteomes" id="UP000466345">
    <property type="component" value="Unassembled WGS sequence"/>
</dbReference>
<protein>
    <recommendedName>
        <fullName evidence="5">DUF732 domain-containing protein</fullName>
    </recommendedName>
</protein>
<dbReference type="EMBL" id="WEGJ01000003">
    <property type="protein sequence ID" value="MQY11378.1"/>
    <property type="molecule type" value="Genomic_DNA"/>
</dbReference>
<proteinExistence type="predicted"/>
<dbReference type="OrthoDB" id="4950130at2"/>
<feature type="region of interest" description="Disordered" evidence="1">
    <location>
        <begin position="20"/>
        <end position="69"/>
    </location>
</feature>
<keyword evidence="4" id="KW-1185">Reference proteome</keyword>
<feature type="signal peptide" evidence="2">
    <location>
        <begin position="1"/>
        <end position="22"/>
    </location>
</feature>
<sequence length="146" mass="14465">MRTTTAVAGAAIALLLALTGCSGDNGDDTKAEPTKSAAPTPDASEPAPTADPTEAPAASPEPKSVPKNATREELLAALIAISPAVVGADENKTIAAAHTQCAAINSGAPNLDRAAAANFAQGDTAVTEEQGKAINEVLKASGFCEN</sequence>
<dbReference type="PROSITE" id="PS51257">
    <property type="entry name" value="PROKAR_LIPOPROTEIN"/>
    <property type="match status" value="1"/>
</dbReference>